<feature type="region of interest" description="Disordered" evidence="5">
    <location>
        <begin position="1212"/>
        <end position="1249"/>
    </location>
</feature>
<protein>
    <recommendedName>
        <fullName evidence="6">IF rod domain-containing protein</fullName>
    </recommendedName>
</protein>
<dbReference type="Gene3D" id="1.20.5.170">
    <property type="match status" value="1"/>
</dbReference>
<dbReference type="PROSITE" id="PS00226">
    <property type="entry name" value="IF_ROD_1"/>
    <property type="match status" value="1"/>
</dbReference>
<proteinExistence type="inferred from homology"/>
<evidence type="ECO:0000256" key="5">
    <source>
        <dbReference type="SAM" id="MobiDB-lite"/>
    </source>
</evidence>
<evidence type="ECO:0000256" key="3">
    <source>
        <dbReference type="RuleBase" id="RU000685"/>
    </source>
</evidence>
<dbReference type="GO" id="GO:0005882">
    <property type="term" value="C:intermediate filament"/>
    <property type="evidence" value="ECO:0007669"/>
    <property type="project" value="UniProtKB-KW"/>
</dbReference>
<feature type="region of interest" description="Disordered" evidence="5">
    <location>
        <begin position="889"/>
        <end position="1013"/>
    </location>
</feature>
<dbReference type="GO" id="GO:0030844">
    <property type="term" value="P:positive regulation of intermediate filament depolymerization"/>
    <property type="evidence" value="ECO:0007669"/>
    <property type="project" value="TreeGrafter"/>
</dbReference>
<feature type="domain" description="IF rod" evidence="6">
    <location>
        <begin position="81"/>
        <end position="388"/>
    </location>
</feature>
<evidence type="ECO:0000256" key="1">
    <source>
        <dbReference type="ARBA" id="ARBA00022754"/>
    </source>
</evidence>
<feature type="compositionally biased region" description="Acidic residues" evidence="5">
    <location>
        <begin position="1080"/>
        <end position="1095"/>
    </location>
</feature>
<feature type="region of interest" description="Disordered" evidence="5">
    <location>
        <begin position="1329"/>
        <end position="1422"/>
    </location>
</feature>
<dbReference type="PANTHER" id="PTHR47051">
    <property type="entry name" value="NESTIN"/>
    <property type="match status" value="1"/>
</dbReference>
<dbReference type="GO" id="GO:0031730">
    <property type="term" value="F:CCR5 chemokine receptor binding"/>
    <property type="evidence" value="ECO:0007669"/>
    <property type="project" value="TreeGrafter"/>
</dbReference>
<keyword evidence="8" id="KW-1185">Reference proteome</keyword>
<sequence length="1422" mass="160968">MTSLLSPSAAHHLRPLRPPPFLTQYERSVPLCWPFCRARPLSHTYTKTERHCSSCGRKNKLHPTEMEISSFRHPVSYTGEEKYEMLELNRRLESYLNHVKFLEEENQLLWGEIQAMRRNQDNGGQRKAQEEALSLARKELQNAWREKDCVELEVSNMLEEIKELNILRQKEKSAQAEAKRKLEESRKALEDERRMQLWLREEAAHLEKEVSLQIQSNQEDLVAVKSSCAFSKPVQMAPQHIQTLNLQGLGEEYSQRAAQAWHEAASVYQVQMKKLEESLDQTRAHMTLIKQEKKKSQLQMQDLARELQSAKAKRELMEKNIVQMKQKQNQDLQQLQAHVEALEAEKMDLGGEMGDLLVESRSLLQMKMSLSLEVATYRALLDSESLRVNNQSANKRSHTVSILEGIAKSPGIPPGTQAITSCLLSSPLNTSSRSITYKANLMTPSPTWNLTLKTPQETLKRPQTTMDDEAIVRVEKEKLETSSSTSKKHLPEASAIDNYRAEEEANSVASVSFYEAPKYLDEPDSILTVKEDVQEVLKAEPGSVLFTANEITLPAGHPQSPESVSSVQPIEEAESLEDGDEEETEVSTEMAKISHAPVSAWEENETIKPEERDVVSELQLGLEKVAENIKQEFRIDANQAELQMLADNTNTLASLSCQEIPHLSADTYSPAEEDSEILTWADVKEDVIYFVEEESQMSAPEADRVSGNGVKDVKEKMEVEQTEWPDIKALEGQELDIQMQEEENKTEQEKKEEQSKEGELKNDEEEHLIEEVIEENFVEKKEVLMMDTYEKGNLEGEKAELVMNAYENDDLVGEKATFEIDQLIEHNAVEEHGESEEDESLNISASWKTDPGEANSYAQENTLADTRPLIHYKSDEETDANILISHVGVSEPTDSEEEREKHDGASHWSQIVAKRFDTMEDLSEEPELGSMDDIDITDESVQPELKESMYNESAVQNESGDMDSHVKSLMDEALVDQSESELKNNSNENSQSEEETKIENYHLSTGLSDKQEENLLPGEILETGEVNEQQTFLTTQDNISDDAITNYKDRAENWNKESGEMNPEGESEDKEYFDTPLSEPAEEQALVEEPCEEVSTEIKQSDIVLFETAVNEEQDCPKEEDVQSNLSMLTHADFTDEFSLHSHPESQASTNDSDQEEPNSSEDESPNASQCSQMLSQTDMQTQQVDQDIATTMDVVSNTNPFFKDIFSGELGEESSVSNAAQTEKLETKEEQQYVEDNNSDMTGENADSLPQELENLGHEITSASNSTGEEFGDVEIEDREGNIDIFQREELKEECQTNEKENDLHSFFSSSIKEDIWSATNYEMAATYDPNDRTETKRYDSTDPNQTMALGEDWGNLERLSPINSKPEKDMGTCVAQSVEEEEEKIPKAKQVQCKDVKDENGEPVHAEDSTDGDSWSSGEE</sequence>
<comment type="caution">
    <text evidence="7">The sequence shown here is derived from an EMBL/GenBank/DDBJ whole genome shotgun (WGS) entry which is preliminary data.</text>
</comment>
<feature type="compositionally biased region" description="Basic and acidic residues" evidence="5">
    <location>
        <begin position="1394"/>
        <end position="1410"/>
    </location>
</feature>
<feature type="compositionally biased region" description="Basic and acidic residues" evidence="5">
    <location>
        <begin position="1331"/>
        <end position="1342"/>
    </location>
</feature>
<organism evidence="7 8">
    <name type="scientific">Silurus meridionalis</name>
    <name type="common">Southern catfish</name>
    <name type="synonym">Silurus soldatovi meridionalis</name>
    <dbReference type="NCBI Taxonomy" id="175797"/>
    <lineage>
        <taxon>Eukaryota</taxon>
        <taxon>Metazoa</taxon>
        <taxon>Chordata</taxon>
        <taxon>Craniata</taxon>
        <taxon>Vertebrata</taxon>
        <taxon>Euteleostomi</taxon>
        <taxon>Actinopterygii</taxon>
        <taxon>Neopterygii</taxon>
        <taxon>Teleostei</taxon>
        <taxon>Ostariophysi</taxon>
        <taxon>Siluriformes</taxon>
        <taxon>Siluridae</taxon>
        <taxon>Silurus</taxon>
    </lineage>
</organism>
<keyword evidence="1 3" id="KW-0403">Intermediate filament</keyword>
<evidence type="ECO:0000256" key="2">
    <source>
        <dbReference type="ARBA" id="ARBA00023054"/>
    </source>
</evidence>
<dbReference type="PANTHER" id="PTHR47051:SF1">
    <property type="entry name" value="NESTIN"/>
    <property type="match status" value="1"/>
</dbReference>
<evidence type="ECO:0000313" key="8">
    <source>
        <dbReference type="Proteomes" id="UP000606274"/>
    </source>
</evidence>
<dbReference type="InterPro" id="IPR031211">
    <property type="entry name" value="Nestin"/>
</dbReference>
<feature type="region of interest" description="Disordered" evidence="5">
    <location>
        <begin position="1052"/>
        <end position="1192"/>
    </location>
</feature>
<feature type="compositionally biased region" description="Acidic residues" evidence="5">
    <location>
        <begin position="1153"/>
        <end position="1165"/>
    </location>
</feature>
<dbReference type="PROSITE" id="PS51842">
    <property type="entry name" value="IF_ROD_2"/>
    <property type="match status" value="1"/>
</dbReference>
<dbReference type="Proteomes" id="UP000606274">
    <property type="component" value="Unassembled WGS sequence"/>
</dbReference>
<feature type="compositionally biased region" description="Basic and acidic residues" evidence="5">
    <location>
        <begin position="742"/>
        <end position="761"/>
    </location>
</feature>
<dbReference type="InterPro" id="IPR018039">
    <property type="entry name" value="IF_conserved"/>
</dbReference>
<dbReference type="EMBL" id="JABFDY010000004">
    <property type="protein sequence ID" value="KAF7708551.1"/>
    <property type="molecule type" value="Genomic_DNA"/>
</dbReference>
<feature type="region of interest" description="Disordered" evidence="5">
    <location>
        <begin position="553"/>
        <end position="581"/>
    </location>
</feature>
<feature type="compositionally biased region" description="Acidic residues" evidence="5">
    <location>
        <begin position="919"/>
        <end position="938"/>
    </location>
</feature>
<gene>
    <name evidence="7" type="ORF">HF521_017608</name>
</gene>
<evidence type="ECO:0000313" key="7">
    <source>
        <dbReference type="EMBL" id="KAF7708551.1"/>
    </source>
</evidence>
<name>A0A8T0BMI3_SILME</name>
<evidence type="ECO:0000256" key="4">
    <source>
        <dbReference type="SAM" id="Coils"/>
    </source>
</evidence>
<feature type="coiled-coil region" evidence="4">
    <location>
        <begin position="147"/>
        <end position="195"/>
    </location>
</feature>
<feature type="coiled-coil region" evidence="4">
    <location>
        <begin position="272"/>
        <end position="352"/>
    </location>
</feature>
<feature type="region of interest" description="Disordered" evidence="5">
    <location>
        <begin position="741"/>
        <end position="765"/>
    </location>
</feature>
<comment type="similarity">
    <text evidence="3">Belongs to the intermediate filament family.</text>
</comment>
<feature type="compositionally biased region" description="Acidic residues" evidence="5">
    <location>
        <begin position="571"/>
        <end position="581"/>
    </location>
</feature>
<dbReference type="InterPro" id="IPR039008">
    <property type="entry name" value="IF_rod_dom"/>
</dbReference>
<dbReference type="GO" id="GO:0019215">
    <property type="term" value="F:intermediate filament binding"/>
    <property type="evidence" value="ECO:0007669"/>
    <property type="project" value="InterPro"/>
</dbReference>
<dbReference type="SMART" id="SM01391">
    <property type="entry name" value="Filament"/>
    <property type="match status" value="1"/>
</dbReference>
<keyword evidence="2 4" id="KW-0175">Coiled coil</keyword>
<reference evidence="7" key="1">
    <citation type="submission" date="2020-08" db="EMBL/GenBank/DDBJ databases">
        <title>Chromosome-level assembly of Southern catfish (Silurus meridionalis) provides insights into visual adaptation to the nocturnal and benthic lifestyles.</title>
        <authorList>
            <person name="Zhang Y."/>
            <person name="Wang D."/>
            <person name="Peng Z."/>
        </authorList>
    </citation>
    <scope>NUCLEOTIDE SEQUENCE</scope>
    <source>
        <strain evidence="7">SWU-2019-XX</strain>
        <tissue evidence="7">Muscle</tissue>
    </source>
</reference>
<dbReference type="Pfam" id="PF00038">
    <property type="entry name" value="Filament"/>
    <property type="match status" value="1"/>
</dbReference>
<feature type="compositionally biased region" description="Low complexity" evidence="5">
    <location>
        <begin position="558"/>
        <end position="570"/>
    </location>
</feature>
<evidence type="ECO:0000259" key="6">
    <source>
        <dbReference type="PROSITE" id="PS51842"/>
    </source>
</evidence>
<feature type="compositionally biased region" description="Polar residues" evidence="5">
    <location>
        <begin position="950"/>
        <end position="959"/>
    </location>
</feature>
<accession>A0A8T0BMI3</accession>
<dbReference type="SUPFAM" id="SSF64593">
    <property type="entry name" value="Intermediate filament protein, coiled coil region"/>
    <property type="match status" value="2"/>
</dbReference>
<feature type="compositionally biased region" description="Low complexity" evidence="5">
    <location>
        <begin position="1177"/>
        <end position="1188"/>
    </location>
</feature>